<dbReference type="AlphaFoldDB" id="M1MZQ2"/>
<evidence type="ECO:0000313" key="3">
    <source>
        <dbReference type="Proteomes" id="UP000011723"/>
    </source>
</evidence>
<dbReference type="OrthoDB" id="4411422at2"/>
<dbReference type="KEGG" id="chn:A605_10970"/>
<gene>
    <name evidence="2" type="ORF">A605_10970</name>
</gene>
<keyword evidence="1" id="KW-1133">Transmembrane helix</keyword>
<evidence type="ECO:0000313" key="2">
    <source>
        <dbReference type="EMBL" id="AGF73194.1"/>
    </source>
</evidence>
<organism evidence="2 3">
    <name type="scientific">Corynebacterium halotolerans YIM 70093 = DSM 44683</name>
    <dbReference type="NCBI Taxonomy" id="1121362"/>
    <lineage>
        <taxon>Bacteria</taxon>
        <taxon>Bacillati</taxon>
        <taxon>Actinomycetota</taxon>
        <taxon>Actinomycetes</taxon>
        <taxon>Mycobacteriales</taxon>
        <taxon>Corynebacteriaceae</taxon>
        <taxon>Corynebacterium</taxon>
    </lineage>
</organism>
<proteinExistence type="predicted"/>
<dbReference type="Proteomes" id="UP000011723">
    <property type="component" value="Chromosome"/>
</dbReference>
<sequence>MKDMERYRDGQEISWPLALAMGAAAGACVTLFHLELFIAGLIALGVLVLLGLAPVIVHPKRSLRTGHVVRVTSEADYPQSAHWRPFLPAIGIFAAGVGLEPTTVDPTVAVPAYFTAMTASSTWAFRRAGSESRCIGRRRAQAALEKADLAEATSFRLTVAEEHRGVLAGLVTLGAIDGIQVRLWKLAEVTGAGIDVLREKIAGLSRAGVVRTSAVDAGDDPSRGLVELTPVGVRVLHELRRR</sequence>
<evidence type="ECO:0000256" key="1">
    <source>
        <dbReference type="SAM" id="Phobius"/>
    </source>
</evidence>
<reference evidence="2 3" key="1">
    <citation type="journal article" date="2012" name="Stand. Genomic Sci.">
        <title>Genome sequence of the halotolerant bacterium Corynebacterium halotolerans type strain YIM 70093(T) (= DSM 44683(T)).</title>
        <authorList>
            <person name="Ruckert C."/>
            <person name="Albersmeier A."/>
            <person name="Al-Dilaimi A."/>
            <person name="Niehaus K."/>
            <person name="Szczepanowski R."/>
            <person name="Kalinowski J."/>
        </authorList>
    </citation>
    <scope>NUCLEOTIDE SEQUENCE [LARGE SCALE GENOMIC DNA]</scope>
    <source>
        <strain evidence="2">YIM 70093</strain>
    </source>
</reference>
<feature type="transmembrane region" description="Helical" evidence="1">
    <location>
        <begin position="38"/>
        <end position="57"/>
    </location>
</feature>
<keyword evidence="1" id="KW-0472">Membrane</keyword>
<feature type="transmembrane region" description="Helical" evidence="1">
    <location>
        <begin position="12"/>
        <end position="32"/>
    </location>
</feature>
<dbReference type="EMBL" id="CP003697">
    <property type="protein sequence ID" value="AGF73194.1"/>
    <property type="molecule type" value="Genomic_DNA"/>
</dbReference>
<name>M1MZQ2_9CORY</name>
<protein>
    <submittedName>
        <fullName evidence="2">Uncharacterized protein</fullName>
    </submittedName>
</protein>
<keyword evidence="1" id="KW-0812">Transmembrane</keyword>
<dbReference type="STRING" id="1121362.A605_10970"/>
<dbReference type="eggNOG" id="ENOG5031BNE">
    <property type="taxonomic scope" value="Bacteria"/>
</dbReference>
<dbReference type="PROSITE" id="PS51257">
    <property type="entry name" value="PROKAR_LIPOPROTEIN"/>
    <property type="match status" value="1"/>
</dbReference>
<accession>M1MZQ2</accession>
<dbReference type="PATRIC" id="fig|1121362.3.peg.2225"/>
<dbReference type="HOGENOM" id="CLU_1145683_0_0_11"/>
<dbReference type="RefSeq" id="WP_015401610.1">
    <property type="nucleotide sequence ID" value="NC_020302.1"/>
</dbReference>
<keyword evidence="3" id="KW-1185">Reference proteome</keyword>